<reference evidence="1 2" key="1">
    <citation type="submission" date="2023-12" db="EMBL/GenBank/DDBJ databases">
        <title>Sinomonas terricola sp. nov, isolated from litchi orchard soil in Guangdong, PR China.</title>
        <authorList>
            <person name="Jiaxin W."/>
            <person name="Yang Z."/>
            <person name="Honghui Z."/>
        </authorList>
    </citation>
    <scope>NUCLEOTIDE SEQUENCE [LARGE SCALE GENOMIC DNA]</scope>
    <source>
        <strain evidence="1 2">JGH33</strain>
    </source>
</reference>
<keyword evidence="2" id="KW-1185">Reference proteome</keyword>
<dbReference type="EMBL" id="JAYGGQ010000004">
    <property type="protein sequence ID" value="MEA5454487.1"/>
    <property type="molecule type" value="Genomic_DNA"/>
</dbReference>
<protein>
    <recommendedName>
        <fullName evidence="3">Phage protein</fullName>
    </recommendedName>
</protein>
<proteinExistence type="predicted"/>
<comment type="caution">
    <text evidence="1">The sequence shown here is derived from an EMBL/GenBank/DDBJ whole genome shotgun (WGS) entry which is preliminary data.</text>
</comment>
<gene>
    <name evidence="1" type="ORF">SPF06_07115</name>
</gene>
<dbReference type="RefSeq" id="WP_323278332.1">
    <property type="nucleotide sequence ID" value="NZ_JAYGGQ010000004.1"/>
</dbReference>
<name>A0ABU5T494_9MICC</name>
<evidence type="ECO:0008006" key="3">
    <source>
        <dbReference type="Google" id="ProtNLM"/>
    </source>
</evidence>
<evidence type="ECO:0000313" key="1">
    <source>
        <dbReference type="EMBL" id="MEA5454487.1"/>
    </source>
</evidence>
<sequence>MTKIKCTFNDTTIDLSYHDGPIGVHLLEDASINPRGDVTAEFDAEEVYKALNVVPRRDFDAAVSAAVTEALIVEQRAQAVPQESAIARIVEIVVNEDLEYETAAASYFAIEAIVKENFMPFRLPDILGTPFRAETRATGTTAYFTTLTGFTKPVYAAESAAEKRWYTGAEVMNLFTGHRFVDDGDE</sequence>
<organism evidence="1 2">
    <name type="scientific">Sinomonas terricola</name>
    <dbReference type="NCBI Taxonomy" id="3110330"/>
    <lineage>
        <taxon>Bacteria</taxon>
        <taxon>Bacillati</taxon>
        <taxon>Actinomycetota</taxon>
        <taxon>Actinomycetes</taxon>
        <taxon>Micrococcales</taxon>
        <taxon>Micrococcaceae</taxon>
        <taxon>Sinomonas</taxon>
    </lineage>
</organism>
<accession>A0ABU5T494</accession>
<evidence type="ECO:0000313" key="2">
    <source>
        <dbReference type="Proteomes" id="UP001304769"/>
    </source>
</evidence>
<dbReference type="Proteomes" id="UP001304769">
    <property type="component" value="Unassembled WGS sequence"/>
</dbReference>